<comment type="caution">
    <text evidence="1">The sequence shown here is derived from an EMBL/GenBank/DDBJ whole genome shotgun (WGS) entry which is preliminary data.</text>
</comment>
<gene>
    <name evidence="1" type="ORF">HICCMSTLAB_LOCUS2643</name>
</gene>
<name>A0A8J2H663_COTCN</name>
<sequence length="120" mass="13311">MPLEGSSTFQWVLQLRFPSFSVWSSDWSKIIGQRYGQLVLKYARRSSVRSGKSLQRATINAAKPKAISGLLDTNFSPCCNTACANKFLQKSTPPGSWDPGAFTIACMLTSIINIIEKYKT</sequence>
<reference evidence="1" key="1">
    <citation type="submission" date="2021-04" db="EMBL/GenBank/DDBJ databases">
        <authorList>
            <person name="Chebbi M.A.C M."/>
        </authorList>
    </citation>
    <scope>NUCLEOTIDE SEQUENCE</scope>
</reference>
<evidence type="ECO:0000313" key="1">
    <source>
        <dbReference type="EMBL" id="CAG5078098.1"/>
    </source>
</evidence>
<proteinExistence type="predicted"/>
<dbReference type="Proteomes" id="UP000786811">
    <property type="component" value="Unassembled WGS sequence"/>
</dbReference>
<organism evidence="1 2">
    <name type="scientific">Cotesia congregata</name>
    <name type="common">Parasitoid wasp</name>
    <name type="synonym">Apanteles congregatus</name>
    <dbReference type="NCBI Taxonomy" id="51543"/>
    <lineage>
        <taxon>Eukaryota</taxon>
        <taxon>Metazoa</taxon>
        <taxon>Ecdysozoa</taxon>
        <taxon>Arthropoda</taxon>
        <taxon>Hexapoda</taxon>
        <taxon>Insecta</taxon>
        <taxon>Pterygota</taxon>
        <taxon>Neoptera</taxon>
        <taxon>Endopterygota</taxon>
        <taxon>Hymenoptera</taxon>
        <taxon>Apocrita</taxon>
        <taxon>Ichneumonoidea</taxon>
        <taxon>Braconidae</taxon>
        <taxon>Microgastrinae</taxon>
        <taxon>Cotesia</taxon>
    </lineage>
</organism>
<keyword evidence="2" id="KW-1185">Reference proteome</keyword>
<evidence type="ECO:0000313" key="2">
    <source>
        <dbReference type="Proteomes" id="UP000786811"/>
    </source>
</evidence>
<dbReference type="EMBL" id="CAJNRD030001117">
    <property type="protein sequence ID" value="CAG5078098.1"/>
    <property type="molecule type" value="Genomic_DNA"/>
</dbReference>
<accession>A0A8J2H663</accession>
<dbReference type="AlphaFoldDB" id="A0A8J2H663"/>
<protein>
    <submittedName>
        <fullName evidence="1">Uncharacterized protein</fullName>
    </submittedName>
</protein>